<name>A0AA35ZS15_LACSI</name>
<evidence type="ECO:0000313" key="3">
    <source>
        <dbReference type="Proteomes" id="UP001177003"/>
    </source>
</evidence>
<keyword evidence="3" id="KW-1185">Reference proteome</keyword>
<dbReference type="AlphaFoldDB" id="A0AA35ZS15"/>
<evidence type="ECO:0000313" key="2">
    <source>
        <dbReference type="EMBL" id="CAI9297839.1"/>
    </source>
</evidence>
<dbReference type="EMBL" id="OX465084">
    <property type="protein sequence ID" value="CAI9297839.1"/>
    <property type="molecule type" value="Genomic_DNA"/>
</dbReference>
<protein>
    <submittedName>
        <fullName evidence="2">Uncharacterized protein</fullName>
    </submittedName>
</protein>
<dbReference type="Proteomes" id="UP001177003">
    <property type="component" value="Chromosome 8"/>
</dbReference>
<gene>
    <name evidence="2" type="ORF">LSALG_LOCUS36619</name>
</gene>
<accession>A0AA35ZS15</accession>
<feature type="compositionally biased region" description="Low complexity" evidence="1">
    <location>
        <begin position="1"/>
        <end position="14"/>
    </location>
</feature>
<sequence length="154" mass="17247">MEEANGAPGENRPNPGEPPRETGGVMKVIAVGGWWLQTPINGVFGIVLLRLEEEWSRWGLADRDFRGVAPTERNKRRRKVVMAYGVEEEGPTSMISIQESRLDISTVSIQQSASYQQIPSITATNINSLSEKFRILVPFTNQDSIYPRFPSTNQ</sequence>
<reference evidence="2" key="1">
    <citation type="submission" date="2023-04" db="EMBL/GenBank/DDBJ databases">
        <authorList>
            <person name="Vijverberg K."/>
            <person name="Xiong W."/>
            <person name="Schranz E."/>
        </authorList>
    </citation>
    <scope>NUCLEOTIDE SEQUENCE</scope>
</reference>
<organism evidence="2 3">
    <name type="scientific">Lactuca saligna</name>
    <name type="common">Willowleaf lettuce</name>
    <dbReference type="NCBI Taxonomy" id="75948"/>
    <lineage>
        <taxon>Eukaryota</taxon>
        <taxon>Viridiplantae</taxon>
        <taxon>Streptophyta</taxon>
        <taxon>Embryophyta</taxon>
        <taxon>Tracheophyta</taxon>
        <taxon>Spermatophyta</taxon>
        <taxon>Magnoliopsida</taxon>
        <taxon>eudicotyledons</taxon>
        <taxon>Gunneridae</taxon>
        <taxon>Pentapetalae</taxon>
        <taxon>asterids</taxon>
        <taxon>campanulids</taxon>
        <taxon>Asterales</taxon>
        <taxon>Asteraceae</taxon>
        <taxon>Cichorioideae</taxon>
        <taxon>Cichorieae</taxon>
        <taxon>Lactucinae</taxon>
        <taxon>Lactuca</taxon>
    </lineage>
</organism>
<evidence type="ECO:0000256" key="1">
    <source>
        <dbReference type="SAM" id="MobiDB-lite"/>
    </source>
</evidence>
<proteinExistence type="predicted"/>
<feature type="region of interest" description="Disordered" evidence="1">
    <location>
        <begin position="1"/>
        <end position="23"/>
    </location>
</feature>